<dbReference type="Proteomes" id="UP001589585">
    <property type="component" value="Unassembled WGS sequence"/>
</dbReference>
<dbReference type="Pfam" id="PF12728">
    <property type="entry name" value="HTH_17"/>
    <property type="match status" value="1"/>
</dbReference>
<evidence type="ECO:0000313" key="3">
    <source>
        <dbReference type="EMBL" id="MFB9056698.1"/>
    </source>
</evidence>
<dbReference type="InterPro" id="IPR010093">
    <property type="entry name" value="SinI_DNA-bd"/>
</dbReference>
<dbReference type="InterPro" id="IPR041657">
    <property type="entry name" value="HTH_17"/>
</dbReference>
<comment type="caution">
    <text evidence="3">The sequence shown here is derived from an EMBL/GenBank/DDBJ whole genome shotgun (WGS) entry which is preliminary data.</text>
</comment>
<dbReference type="NCBIfam" id="TIGR01764">
    <property type="entry name" value="excise"/>
    <property type="match status" value="1"/>
</dbReference>
<name>A0ABV5FB79_9FLAO</name>
<evidence type="ECO:0000256" key="1">
    <source>
        <dbReference type="SAM" id="MobiDB-lite"/>
    </source>
</evidence>
<sequence>MKGIMNANEKNLQTVQMIVHKEILSFKEALIYLDVSESTLYKLTANKAIEFTKPNGGKIYFKKLELDNWMLQNESKSKRASEEEVFNHLKRNGHGKKTN</sequence>
<proteinExistence type="predicted"/>
<accession>A0ABV5FB79</accession>
<dbReference type="RefSeq" id="WP_379860896.1">
    <property type="nucleotide sequence ID" value="NZ_JBHMFC010000028.1"/>
</dbReference>
<reference evidence="3 4" key="1">
    <citation type="submission" date="2024-09" db="EMBL/GenBank/DDBJ databases">
        <authorList>
            <person name="Sun Q."/>
            <person name="Mori K."/>
        </authorList>
    </citation>
    <scope>NUCLEOTIDE SEQUENCE [LARGE SCALE GENOMIC DNA]</scope>
    <source>
        <strain evidence="3 4">CECT 8622</strain>
    </source>
</reference>
<feature type="domain" description="Helix-turn-helix" evidence="2">
    <location>
        <begin position="24"/>
        <end position="73"/>
    </location>
</feature>
<keyword evidence="4" id="KW-1185">Reference proteome</keyword>
<evidence type="ECO:0000259" key="2">
    <source>
        <dbReference type="Pfam" id="PF12728"/>
    </source>
</evidence>
<feature type="compositionally biased region" description="Basic and acidic residues" evidence="1">
    <location>
        <begin position="75"/>
        <end position="87"/>
    </location>
</feature>
<gene>
    <name evidence="3" type="ORF">ACFFU9_08080</name>
</gene>
<feature type="compositionally biased region" description="Basic residues" evidence="1">
    <location>
        <begin position="88"/>
        <end position="99"/>
    </location>
</feature>
<organism evidence="3 4">
    <name type="scientific">Mariniflexile ostreae</name>
    <dbReference type="NCBI Taxonomy" id="1520892"/>
    <lineage>
        <taxon>Bacteria</taxon>
        <taxon>Pseudomonadati</taxon>
        <taxon>Bacteroidota</taxon>
        <taxon>Flavobacteriia</taxon>
        <taxon>Flavobacteriales</taxon>
        <taxon>Flavobacteriaceae</taxon>
        <taxon>Mariniflexile</taxon>
    </lineage>
</organism>
<protein>
    <submittedName>
        <fullName evidence="3">Helix-turn-helix domain-containing protein</fullName>
    </submittedName>
</protein>
<feature type="region of interest" description="Disordered" evidence="1">
    <location>
        <begin position="75"/>
        <end position="99"/>
    </location>
</feature>
<dbReference type="EMBL" id="JBHMFC010000028">
    <property type="protein sequence ID" value="MFB9056698.1"/>
    <property type="molecule type" value="Genomic_DNA"/>
</dbReference>
<evidence type="ECO:0000313" key="4">
    <source>
        <dbReference type="Proteomes" id="UP001589585"/>
    </source>
</evidence>